<dbReference type="InterPro" id="IPR017871">
    <property type="entry name" value="ABC_transporter-like_CS"/>
</dbReference>
<dbReference type="InterPro" id="IPR003593">
    <property type="entry name" value="AAA+_ATPase"/>
</dbReference>
<dbReference type="InterPro" id="IPR003439">
    <property type="entry name" value="ABC_transporter-like_ATP-bd"/>
</dbReference>
<proteinExistence type="predicted"/>
<keyword evidence="4" id="KW-0547">Nucleotide-binding</keyword>
<dbReference type="PANTHER" id="PTHR43790:SF9">
    <property type="entry name" value="GALACTOFURANOSE TRANSPORTER ATP-BINDING PROTEIN YTFR"/>
    <property type="match status" value="1"/>
</dbReference>
<evidence type="ECO:0000313" key="8">
    <source>
        <dbReference type="Proteomes" id="UP000231644"/>
    </source>
</evidence>
<keyword evidence="8" id="KW-1185">Reference proteome</keyword>
<feature type="domain" description="ABC transporter" evidence="6">
    <location>
        <begin position="4"/>
        <end position="243"/>
    </location>
</feature>
<evidence type="ECO:0000256" key="3">
    <source>
        <dbReference type="ARBA" id="ARBA00022737"/>
    </source>
</evidence>
<evidence type="ECO:0000256" key="2">
    <source>
        <dbReference type="ARBA" id="ARBA00022597"/>
    </source>
</evidence>
<keyword evidence="1" id="KW-0813">Transport</keyword>
<evidence type="ECO:0000256" key="1">
    <source>
        <dbReference type="ARBA" id="ARBA00022448"/>
    </source>
</evidence>
<dbReference type="OrthoDB" id="9805029at2"/>
<dbReference type="PANTHER" id="PTHR43790">
    <property type="entry name" value="CARBOHYDRATE TRANSPORT ATP-BINDING PROTEIN MG119-RELATED"/>
    <property type="match status" value="1"/>
</dbReference>
<dbReference type="GO" id="GO:0005524">
    <property type="term" value="F:ATP binding"/>
    <property type="evidence" value="ECO:0007669"/>
    <property type="project" value="UniProtKB-KW"/>
</dbReference>
<keyword evidence="2" id="KW-0762">Sugar transport</keyword>
<sequence>MPQLTMTDMYKAYGATVALKSGQIALHPGELHVIMGANGSGKSTLCKILAGSVKPDGGRIELNGKEITISGPKAARDLGVSIFYQELSLSKNRSVAENILARDLPCRAGFVDRKAVLARAEKVFAPFRDVAGDDFDLKTRVGDLRPDQRQLVEIAKTFAGGARIFIFDEPTSALDRAQTEAFFRELDRRKAEGASIVFISHRMEEVFEIGDRVTVIRDGETVSSAPLAETTRDRIVAEMVGGETGASVFADPPAAPVPGPEKLRVQGLTSRRLRDVSFTLHAGEVLGLGGLHGQGQSDLLRALFGLEPLDGTLTLDGAPITLPSPRRAIRQGFGYISGDRQSDGAISGRSIFENVVPIHLFKTRAFFVNHATLSAEVDRVLAILATRHGGRMAPISSLSGGNQQKVIISRWLMDETGVLLLDDPTKGIDLATKLELFALIRSLADKGMAILLYSSEDAELLANSDRILVFNNGAVVQELQGNDRTRTQLTRAAFEAA</sequence>
<keyword evidence="5 7" id="KW-0067">ATP-binding</keyword>
<evidence type="ECO:0000256" key="5">
    <source>
        <dbReference type="ARBA" id="ARBA00022840"/>
    </source>
</evidence>
<dbReference type="PROSITE" id="PS00211">
    <property type="entry name" value="ABC_TRANSPORTER_1"/>
    <property type="match status" value="1"/>
</dbReference>
<dbReference type="SUPFAM" id="SSF52540">
    <property type="entry name" value="P-loop containing nucleoside triphosphate hydrolases"/>
    <property type="match status" value="2"/>
</dbReference>
<protein>
    <submittedName>
        <fullName evidence="7">Monosaccharide ABC transporter ATP-binding protein, CUT2 family</fullName>
    </submittedName>
</protein>
<dbReference type="Pfam" id="PF00005">
    <property type="entry name" value="ABC_tran"/>
    <property type="match status" value="2"/>
</dbReference>
<dbReference type="InterPro" id="IPR027417">
    <property type="entry name" value="P-loop_NTPase"/>
</dbReference>
<dbReference type="SMART" id="SM00382">
    <property type="entry name" value="AAA"/>
    <property type="match status" value="2"/>
</dbReference>
<organism evidence="7 8">
    <name type="scientific">Pseudooceanicola nitratireducens</name>
    <dbReference type="NCBI Taxonomy" id="517719"/>
    <lineage>
        <taxon>Bacteria</taxon>
        <taxon>Pseudomonadati</taxon>
        <taxon>Pseudomonadota</taxon>
        <taxon>Alphaproteobacteria</taxon>
        <taxon>Rhodobacterales</taxon>
        <taxon>Paracoccaceae</taxon>
        <taxon>Pseudooceanicola</taxon>
    </lineage>
</organism>
<reference evidence="7 8" key="1">
    <citation type="submission" date="2016-10" db="EMBL/GenBank/DDBJ databases">
        <authorList>
            <person name="de Groot N.N."/>
        </authorList>
    </citation>
    <scope>NUCLEOTIDE SEQUENCE [LARGE SCALE GENOMIC DNA]</scope>
    <source>
        <strain evidence="7 8">DSM 29619</strain>
    </source>
</reference>
<dbReference type="AlphaFoldDB" id="A0A1I1QAE4"/>
<evidence type="ECO:0000313" key="7">
    <source>
        <dbReference type="EMBL" id="SFD15090.1"/>
    </source>
</evidence>
<name>A0A1I1QAE4_9RHOB</name>
<dbReference type="InterPro" id="IPR050107">
    <property type="entry name" value="ABC_carbohydrate_import_ATPase"/>
</dbReference>
<keyword evidence="3" id="KW-0677">Repeat</keyword>
<dbReference type="CDD" id="cd03216">
    <property type="entry name" value="ABC_Carb_Monos_I"/>
    <property type="match status" value="1"/>
</dbReference>
<dbReference type="GO" id="GO:0016887">
    <property type="term" value="F:ATP hydrolysis activity"/>
    <property type="evidence" value="ECO:0007669"/>
    <property type="project" value="InterPro"/>
</dbReference>
<dbReference type="Proteomes" id="UP000231644">
    <property type="component" value="Unassembled WGS sequence"/>
</dbReference>
<accession>A0A1I1QAE4</accession>
<dbReference type="PROSITE" id="PS50893">
    <property type="entry name" value="ABC_TRANSPORTER_2"/>
    <property type="match status" value="2"/>
</dbReference>
<gene>
    <name evidence="7" type="ORF">SAMN05421762_3396</name>
</gene>
<evidence type="ECO:0000259" key="6">
    <source>
        <dbReference type="PROSITE" id="PS50893"/>
    </source>
</evidence>
<dbReference type="EMBL" id="FOLX01000002">
    <property type="protein sequence ID" value="SFD15090.1"/>
    <property type="molecule type" value="Genomic_DNA"/>
</dbReference>
<dbReference type="STRING" id="517719.SAMN05421762_3396"/>
<evidence type="ECO:0000256" key="4">
    <source>
        <dbReference type="ARBA" id="ARBA00022741"/>
    </source>
</evidence>
<dbReference type="Gene3D" id="3.40.50.300">
    <property type="entry name" value="P-loop containing nucleotide triphosphate hydrolases"/>
    <property type="match status" value="2"/>
</dbReference>
<feature type="domain" description="ABC transporter" evidence="6">
    <location>
        <begin position="257"/>
        <end position="497"/>
    </location>
</feature>
<dbReference type="RefSeq" id="WP_093454612.1">
    <property type="nucleotide sequence ID" value="NZ_FNZG01000005.1"/>
</dbReference>
<dbReference type="CDD" id="cd03215">
    <property type="entry name" value="ABC_Carb_Monos_II"/>
    <property type="match status" value="1"/>
</dbReference>